<keyword evidence="2 5" id="KW-0727">SH2 domain</keyword>
<dbReference type="EMBL" id="QKKF02003003">
    <property type="protein sequence ID" value="RZF47874.1"/>
    <property type="molecule type" value="Genomic_DNA"/>
</dbReference>
<dbReference type="Gene3D" id="3.30.505.10">
    <property type="entry name" value="SH2 domain"/>
    <property type="match status" value="1"/>
</dbReference>
<dbReference type="PANTHER" id="PTHR15127:SF32">
    <property type="entry name" value="HEAVYWEIGHT, ISOFORM A"/>
    <property type="match status" value="1"/>
</dbReference>
<sequence>MEVDVRDVPFDMPKLRRRGQSQLADSGSTTSVDLGDLPFDMPKLRRRQRMSLPIASTSSAAASSSSQQEFDHRVSRPGLTLDLISSSAGGASCSGFGMRLDLDETSSAALGEAIDVNIPLEKQGWYHGVITRLEAETVLRSHREGSYLVRNSESSRNDYSLSLKSARGFMHMRIQLCAESGKYILGQFSSPFSTIPDMIQNYTVNRLPIRGAEHMCLLHPVIEQLL</sequence>
<evidence type="ECO:0000256" key="3">
    <source>
        <dbReference type="ARBA" id="ARBA00057390"/>
    </source>
</evidence>
<evidence type="ECO:0000313" key="8">
    <source>
        <dbReference type="EMBL" id="RZF47874.1"/>
    </source>
</evidence>
<dbReference type="InterPro" id="IPR051846">
    <property type="entry name" value="SH2_domain_adapters"/>
</dbReference>
<dbReference type="InterPro" id="IPR000980">
    <property type="entry name" value="SH2"/>
</dbReference>
<reference evidence="8 9" key="1">
    <citation type="journal article" date="2017" name="Gigascience">
        <title>Genome sequence of the small brown planthopper, Laodelphax striatellus.</title>
        <authorList>
            <person name="Zhu J."/>
            <person name="Jiang F."/>
            <person name="Wang X."/>
            <person name="Yang P."/>
            <person name="Bao Y."/>
            <person name="Zhao W."/>
            <person name="Wang W."/>
            <person name="Lu H."/>
            <person name="Wang Q."/>
            <person name="Cui N."/>
            <person name="Li J."/>
            <person name="Chen X."/>
            <person name="Luo L."/>
            <person name="Yu J."/>
            <person name="Kang L."/>
            <person name="Cui F."/>
        </authorList>
    </citation>
    <scope>NUCLEOTIDE SEQUENCE [LARGE SCALE GENOMIC DNA]</scope>
    <source>
        <strain evidence="8">Lst14</strain>
    </source>
</reference>
<feature type="region of interest" description="Disordered" evidence="6">
    <location>
        <begin position="1"/>
        <end position="40"/>
    </location>
</feature>
<dbReference type="Pfam" id="PF00017">
    <property type="entry name" value="SH2"/>
    <property type="match status" value="1"/>
</dbReference>
<evidence type="ECO:0000256" key="5">
    <source>
        <dbReference type="PROSITE-ProRule" id="PRU00191"/>
    </source>
</evidence>
<dbReference type="AlphaFoldDB" id="A0A482XQE5"/>
<dbReference type="SUPFAM" id="SSF55550">
    <property type="entry name" value="SH2 domain"/>
    <property type="match status" value="1"/>
</dbReference>
<dbReference type="InParanoid" id="A0A482XQE5"/>
<proteinExistence type="predicted"/>
<organism evidence="8 9">
    <name type="scientific">Laodelphax striatellus</name>
    <name type="common">Small brown planthopper</name>
    <name type="synonym">Delphax striatella</name>
    <dbReference type="NCBI Taxonomy" id="195883"/>
    <lineage>
        <taxon>Eukaryota</taxon>
        <taxon>Metazoa</taxon>
        <taxon>Ecdysozoa</taxon>
        <taxon>Arthropoda</taxon>
        <taxon>Hexapoda</taxon>
        <taxon>Insecta</taxon>
        <taxon>Pterygota</taxon>
        <taxon>Neoptera</taxon>
        <taxon>Paraneoptera</taxon>
        <taxon>Hemiptera</taxon>
        <taxon>Auchenorrhyncha</taxon>
        <taxon>Fulgoroidea</taxon>
        <taxon>Delphacidae</taxon>
        <taxon>Criomorphinae</taxon>
        <taxon>Laodelphax</taxon>
    </lineage>
</organism>
<dbReference type="OrthoDB" id="5914531at2759"/>
<dbReference type="CDD" id="cd09945">
    <property type="entry name" value="SH2_SHB_SHD_SHE_SHF_like"/>
    <property type="match status" value="1"/>
</dbReference>
<evidence type="ECO:0000259" key="7">
    <source>
        <dbReference type="PROSITE" id="PS50001"/>
    </source>
</evidence>
<dbReference type="SMR" id="A0A482XQE5"/>
<comment type="caution">
    <text evidence="8">The sequence shown here is derived from an EMBL/GenBank/DDBJ whole genome shotgun (WGS) entry which is preliminary data.</text>
</comment>
<comment type="function">
    <text evidence="3">May function as an adapter protein.</text>
</comment>
<evidence type="ECO:0000256" key="4">
    <source>
        <dbReference type="ARBA" id="ARBA00074794"/>
    </source>
</evidence>
<dbReference type="SMART" id="SM00252">
    <property type="entry name" value="SH2"/>
    <property type="match status" value="1"/>
</dbReference>
<evidence type="ECO:0000256" key="2">
    <source>
        <dbReference type="ARBA" id="ARBA00022999"/>
    </source>
</evidence>
<feature type="domain" description="SH2" evidence="7">
    <location>
        <begin position="125"/>
        <end position="221"/>
    </location>
</feature>
<evidence type="ECO:0000313" key="9">
    <source>
        <dbReference type="Proteomes" id="UP000291343"/>
    </source>
</evidence>
<dbReference type="FunFam" id="3.30.505.10:FF:000058">
    <property type="entry name" value="SH2 domain-containing adapter protein D"/>
    <property type="match status" value="1"/>
</dbReference>
<dbReference type="GO" id="GO:0001784">
    <property type="term" value="F:phosphotyrosine residue binding"/>
    <property type="evidence" value="ECO:0007669"/>
    <property type="project" value="TreeGrafter"/>
</dbReference>
<dbReference type="PROSITE" id="PS50001">
    <property type="entry name" value="SH2"/>
    <property type="match status" value="1"/>
</dbReference>
<protein>
    <recommendedName>
        <fullName evidence="4">SH2 domain-containing adapter protein D</fullName>
    </recommendedName>
</protein>
<accession>A0A482XQE5</accession>
<dbReference type="InterPro" id="IPR036860">
    <property type="entry name" value="SH2_dom_sf"/>
</dbReference>
<evidence type="ECO:0000256" key="6">
    <source>
        <dbReference type="SAM" id="MobiDB-lite"/>
    </source>
</evidence>
<evidence type="ECO:0000256" key="1">
    <source>
        <dbReference type="ARBA" id="ARBA00022553"/>
    </source>
</evidence>
<dbReference type="PANTHER" id="PTHR15127">
    <property type="entry name" value="HEAVYWEIGHT, ISOFORM A"/>
    <property type="match status" value="1"/>
</dbReference>
<keyword evidence="9" id="KW-1185">Reference proteome</keyword>
<dbReference type="Proteomes" id="UP000291343">
    <property type="component" value="Unassembled WGS sequence"/>
</dbReference>
<feature type="compositionally biased region" description="Polar residues" evidence="6">
    <location>
        <begin position="20"/>
        <end position="32"/>
    </location>
</feature>
<keyword evidence="1" id="KW-0597">Phosphoprotein</keyword>
<dbReference type="PRINTS" id="PR00401">
    <property type="entry name" value="SH2DOMAIN"/>
</dbReference>
<dbReference type="STRING" id="195883.A0A482XQE5"/>
<name>A0A482XQE5_LAOST</name>
<gene>
    <name evidence="8" type="ORF">LSTR_LSTR007871</name>
</gene>